<dbReference type="InterPro" id="IPR050563">
    <property type="entry name" value="4-hydroxybenzoyl-CoA_TE"/>
</dbReference>
<sequence>MEPRDFRFLERLRVRWSEIDAQKIVFNGHYLTYFDTALAGYWRALAVPYAESMHALGGDLYVRKATLEYEASAMYDDVIDVGVRCARIGNTSLTFEAVVFRDGRRLVIGELVYVFADPAVQRPRPLPAALRDLLDAYERGEPPVEVRLGSWDELGTDAMRIRSEVFVDEQKVPAELEHDEADAEALHAVAYNRLGAAVATARVLDLGAAAVKVGRMAVRRTLRASGVGRTVLDAVLAAAAARGAREAVLHAQTAAAGFYTRAGFVAHGPGFVEAGIDHVEMRRGL</sequence>
<keyword evidence="5" id="KW-1185">Reference proteome</keyword>
<keyword evidence="2 4" id="KW-0378">Hydrolase</keyword>
<comment type="caution">
    <text evidence="4">The sequence shown here is derived from an EMBL/GenBank/DDBJ whole genome shotgun (WGS) entry which is preliminary data.</text>
</comment>
<dbReference type="RefSeq" id="WP_176070867.1">
    <property type="nucleotide sequence ID" value="NZ_JABWMJ010000010.1"/>
</dbReference>
<gene>
    <name evidence="4" type="ORF">HQN59_19905</name>
</gene>
<dbReference type="InterPro" id="IPR029069">
    <property type="entry name" value="HotDog_dom_sf"/>
</dbReference>
<dbReference type="Pfam" id="PF03061">
    <property type="entry name" value="4HBT"/>
    <property type="match status" value="1"/>
</dbReference>
<name>A0A7Y6NRK0_9BURK</name>
<organism evidence="4 5">
    <name type="scientific">Piscinibacter koreensis</name>
    <dbReference type="NCBI Taxonomy" id="2742824"/>
    <lineage>
        <taxon>Bacteria</taxon>
        <taxon>Pseudomonadati</taxon>
        <taxon>Pseudomonadota</taxon>
        <taxon>Betaproteobacteria</taxon>
        <taxon>Burkholderiales</taxon>
        <taxon>Sphaerotilaceae</taxon>
        <taxon>Piscinibacter</taxon>
    </lineage>
</organism>
<dbReference type="PANTHER" id="PTHR31793:SF27">
    <property type="entry name" value="NOVEL THIOESTERASE SUPERFAMILY DOMAIN AND SAPOSIN A-TYPE DOMAIN CONTAINING PROTEIN (0610012H03RIK)"/>
    <property type="match status" value="1"/>
</dbReference>
<comment type="similarity">
    <text evidence="1">Belongs to the 4-hydroxybenzoyl-CoA thioesterase family.</text>
</comment>
<dbReference type="AlphaFoldDB" id="A0A7Y6NRK0"/>
<evidence type="ECO:0000259" key="3">
    <source>
        <dbReference type="PROSITE" id="PS51186"/>
    </source>
</evidence>
<dbReference type="EMBL" id="JABWMJ010000010">
    <property type="protein sequence ID" value="NUZ08035.1"/>
    <property type="molecule type" value="Genomic_DNA"/>
</dbReference>
<dbReference type="EC" id="3.1.2.-" evidence="4"/>
<dbReference type="InterPro" id="IPR006683">
    <property type="entry name" value="Thioestr_dom"/>
</dbReference>
<dbReference type="InterPro" id="IPR016181">
    <property type="entry name" value="Acyl_CoA_acyltransferase"/>
</dbReference>
<proteinExistence type="inferred from homology"/>
<dbReference type="GO" id="GO:0016747">
    <property type="term" value="F:acyltransferase activity, transferring groups other than amino-acyl groups"/>
    <property type="evidence" value="ECO:0007669"/>
    <property type="project" value="InterPro"/>
</dbReference>
<feature type="domain" description="N-acetyltransferase" evidence="3">
    <location>
        <begin position="144"/>
        <end position="285"/>
    </location>
</feature>
<reference evidence="4 5" key="1">
    <citation type="submission" date="2020-06" db="EMBL/GenBank/DDBJ databases">
        <title>Schlegella sp. ID0723 isolated from air conditioner.</title>
        <authorList>
            <person name="Kim D.Y."/>
            <person name="Kim D.-U."/>
        </authorList>
    </citation>
    <scope>NUCLEOTIDE SEQUENCE [LARGE SCALE GENOMIC DNA]</scope>
    <source>
        <strain evidence="4 5">ID0723</strain>
    </source>
</reference>
<evidence type="ECO:0000256" key="1">
    <source>
        <dbReference type="ARBA" id="ARBA00005953"/>
    </source>
</evidence>
<evidence type="ECO:0000313" key="4">
    <source>
        <dbReference type="EMBL" id="NUZ08035.1"/>
    </source>
</evidence>
<dbReference type="GO" id="GO:0047617">
    <property type="term" value="F:fatty acyl-CoA hydrolase activity"/>
    <property type="evidence" value="ECO:0007669"/>
    <property type="project" value="TreeGrafter"/>
</dbReference>
<dbReference type="CDD" id="cd00586">
    <property type="entry name" value="4HBT"/>
    <property type="match status" value="1"/>
</dbReference>
<accession>A0A7Y6NRK0</accession>
<dbReference type="InterPro" id="IPR000182">
    <property type="entry name" value="GNAT_dom"/>
</dbReference>
<dbReference type="Pfam" id="PF13673">
    <property type="entry name" value="Acetyltransf_10"/>
    <property type="match status" value="1"/>
</dbReference>
<dbReference type="Gene3D" id="3.10.129.10">
    <property type="entry name" value="Hotdog Thioesterase"/>
    <property type="match status" value="1"/>
</dbReference>
<dbReference type="PANTHER" id="PTHR31793">
    <property type="entry name" value="4-HYDROXYBENZOYL-COA THIOESTERASE FAMILY MEMBER"/>
    <property type="match status" value="1"/>
</dbReference>
<dbReference type="SUPFAM" id="SSF55729">
    <property type="entry name" value="Acyl-CoA N-acyltransferases (Nat)"/>
    <property type="match status" value="1"/>
</dbReference>
<dbReference type="Proteomes" id="UP000529637">
    <property type="component" value="Unassembled WGS sequence"/>
</dbReference>
<dbReference type="Gene3D" id="3.40.630.30">
    <property type="match status" value="1"/>
</dbReference>
<dbReference type="SUPFAM" id="SSF54637">
    <property type="entry name" value="Thioesterase/thiol ester dehydrase-isomerase"/>
    <property type="match status" value="1"/>
</dbReference>
<protein>
    <submittedName>
        <fullName evidence="4">YbgC/FadM family acyl-CoA thioesterase</fullName>
        <ecNumber evidence="4">3.1.2.-</ecNumber>
    </submittedName>
</protein>
<dbReference type="NCBIfam" id="TIGR00051">
    <property type="entry name" value="YbgC/FadM family acyl-CoA thioesterase"/>
    <property type="match status" value="1"/>
</dbReference>
<dbReference type="PROSITE" id="PS51186">
    <property type="entry name" value="GNAT"/>
    <property type="match status" value="1"/>
</dbReference>
<evidence type="ECO:0000256" key="2">
    <source>
        <dbReference type="ARBA" id="ARBA00022801"/>
    </source>
</evidence>
<evidence type="ECO:0000313" key="5">
    <source>
        <dbReference type="Proteomes" id="UP000529637"/>
    </source>
</evidence>
<dbReference type="InterPro" id="IPR006684">
    <property type="entry name" value="YbgC/YbaW"/>
</dbReference>